<gene>
    <name evidence="2" type="ORF">IDJ81_13710</name>
</gene>
<accession>A0ABX7K8V9</accession>
<evidence type="ECO:0000313" key="3">
    <source>
        <dbReference type="Proteomes" id="UP000663637"/>
    </source>
</evidence>
<feature type="signal peptide" evidence="1">
    <location>
        <begin position="1"/>
        <end position="26"/>
    </location>
</feature>
<sequence length="177" mass="18060">MGRFSVGILQVLIAAGCGLASNSVAAQAIEDEARPCEALEAAPVEDQDTQLYVVCGSNAVTLGHVDSYEITQIPQLASAAIVTRLEGLVRAFLVMDNGSDGLALEEITGIITDAAGHGAQSDIVGIEANFGTSTIDVGSAAMNMTRGDAASAVVVDLVALAERSRAVRGNSQDKGAE</sequence>
<organism evidence="2 3">
    <name type="scientific">Tsuneonella flava</name>
    <dbReference type="NCBI Taxonomy" id="2055955"/>
    <lineage>
        <taxon>Bacteria</taxon>
        <taxon>Pseudomonadati</taxon>
        <taxon>Pseudomonadota</taxon>
        <taxon>Alphaproteobacteria</taxon>
        <taxon>Sphingomonadales</taxon>
        <taxon>Erythrobacteraceae</taxon>
        <taxon>Tsuneonella</taxon>
    </lineage>
</organism>
<dbReference type="Proteomes" id="UP000663637">
    <property type="component" value="Chromosome"/>
</dbReference>
<evidence type="ECO:0000313" key="2">
    <source>
        <dbReference type="EMBL" id="QSB44353.1"/>
    </source>
</evidence>
<dbReference type="RefSeq" id="WP_205441730.1">
    <property type="nucleotide sequence ID" value="NZ_CP061510.1"/>
</dbReference>
<dbReference type="PROSITE" id="PS51257">
    <property type="entry name" value="PROKAR_LIPOPROTEIN"/>
    <property type="match status" value="1"/>
</dbReference>
<keyword evidence="3" id="KW-1185">Reference proteome</keyword>
<protein>
    <submittedName>
        <fullName evidence="2">Uncharacterized protein</fullName>
    </submittedName>
</protein>
<reference evidence="2 3" key="1">
    <citation type="submission" date="2020-09" db="EMBL/GenBank/DDBJ databases">
        <title>Complete genome sequence of altererythrobacter flavus SS-21NJ, isolated from Dongying oil sludge in Shandong province.</title>
        <authorList>
            <person name="Sun S."/>
            <person name="Zhang Z."/>
        </authorList>
    </citation>
    <scope>NUCLEOTIDE SEQUENCE [LARGE SCALE GENOMIC DNA]</scope>
    <source>
        <strain evidence="2 3">SS-21NJ</strain>
    </source>
</reference>
<keyword evidence="1" id="KW-0732">Signal</keyword>
<proteinExistence type="predicted"/>
<name>A0ABX7K8V9_9SPHN</name>
<dbReference type="EMBL" id="CP061510">
    <property type="protein sequence ID" value="QSB44353.1"/>
    <property type="molecule type" value="Genomic_DNA"/>
</dbReference>
<feature type="chain" id="PRO_5046601963" evidence="1">
    <location>
        <begin position="27"/>
        <end position="177"/>
    </location>
</feature>
<evidence type="ECO:0000256" key="1">
    <source>
        <dbReference type="SAM" id="SignalP"/>
    </source>
</evidence>